<protein>
    <submittedName>
        <fullName evidence="12">Uncharacterized protein LOC118406859</fullName>
    </submittedName>
</protein>
<feature type="region of interest" description="Disordered" evidence="9">
    <location>
        <begin position="164"/>
        <end position="320"/>
    </location>
</feature>
<reference evidence="12" key="2">
    <citation type="submission" date="2025-08" db="UniProtKB">
        <authorList>
            <consortium name="RefSeq"/>
        </authorList>
    </citation>
    <scope>IDENTIFICATION</scope>
    <source>
        <strain evidence="12">S238N-H82</strain>
        <tissue evidence="12">Testes</tissue>
    </source>
</reference>
<feature type="domain" description="C2H2-type" evidence="10">
    <location>
        <begin position="946"/>
        <end position="973"/>
    </location>
</feature>
<keyword evidence="3" id="KW-0677">Repeat</keyword>
<dbReference type="PROSITE" id="PS50157">
    <property type="entry name" value="ZINC_FINGER_C2H2_2"/>
    <property type="match status" value="5"/>
</dbReference>
<dbReference type="AlphaFoldDB" id="A0A9J7HPG2"/>
<organism evidence="11 12">
    <name type="scientific">Branchiostoma floridae</name>
    <name type="common">Florida lancelet</name>
    <name type="synonym">Amphioxus</name>
    <dbReference type="NCBI Taxonomy" id="7739"/>
    <lineage>
        <taxon>Eukaryota</taxon>
        <taxon>Metazoa</taxon>
        <taxon>Chordata</taxon>
        <taxon>Cephalochordata</taxon>
        <taxon>Leptocardii</taxon>
        <taxon>Amphioxiformes</taxon>
        <taxon>Branchiostomatidae</taxon>
        <taxon>Branchiostoma</taxon>
    </lineage>
</organism>
<evidence type="ECO:0000259" key="10">
    <source>
        <dbReference type="PROSITE" id="PS50157"/>
    </source>
</evidence>
<accession>A0A9J7HPG2</accession>
<feature type="region of interest" description="Disordered" evidence="9">
    <location>
        <begin position="333"/>
        <end position="374"/>
    </location>
</feature>
<comment type="subcellular location">
    <subcellularLocation>
        <location evidence="1">Nucleus</location>
    </subcellularLocation>
</comment>
<feature type="compositionally biased region" description="Polar residues" evidence="9">
    <location>
        <begin position="567"/>
        <end position="582"/>
    </location>
</feature>
<dbReference type="FunFam" id="3.30.160.60:FF:000123">
    <property type="entry name" value="transcriptional repressor CTCF isoform X1"/>
    <property type="match status" value="1"/>
</dbReference>
<gene>
    <name evidence="12" type="primary">LOC118406859</name>
</gene>
<evidence type="ECO:0000313" key="12">
    <source>
        <dbReference type="RefSeq" id="XP_035663108.1"/>
    </source>
</evidence>
<keyword evidence="4 8" id="KW-0863">Zinc-finger</keyword>
<feature type="compositionally biased region" description="Polar residues" evidence="9">
    <location>
        <begin position="342"/>
        <end position="355"/>
    </location>
</feature>
<dbReference type="SUPFAM" id="SSF57667">
    <property type="entry name" value="beta-beta-alpha zinc fingers"/>
    <property type="match status" value="3"/>
</dbReference>
<dbReference type="FunFam" id="3.30.160.60:FF:004514">
    <property type="match status" value="1"/>
</dbReference>
<dbReference type="PANTHER" id="PTHR46105">
    <property type="entry name" value="AGAP004733-PA"/>
    <property type="match status" value="1"/>
</dbReference>
<keyword evidence="7" id="KW-0539">Nucleus</keyword>
<keyword evidence="6" id="KW-0238">DNA-binding</keyword>
<dbReference type="OrthoDB" id="10009575at2759"/>
<evidence type="ECO:0000256" key="6">
    <source>
        <dbReference type="ARBA" id="ARBA00023125"/>
    </source>
</evidence>
<dbReference type="InterPro" id="IPR050457">
    <property type="entry name" value="ZnFinger_BTB_dom_contain"/>
</dbReference>
<evidence type="ECO:0000256" key="8">
    <source>
        <dbReference type="PROSITE-ProRule" id="PRU00042"/>
    </source>
</evidence>
<feature type="domain" description="C2H2-type" evidence="10">
    <location>
        <begin position="834"/>
        <end position="861"/>
    </location>
</feature>
<evidence type="ECO:0000256" key="7">
    <source>
        <dbReference type="ARBA" id="ARBA00023242"/>
    </source>
</evidence>
<dbReference type="FunFam" id="3.30.160.60:FF:002395">
    <property type="entry name" value="Enhancer binding protein"/>
    <property type="match status" value="1"/>
</dbReference>
<dbReference type="GeneID" id="118406859"/>
<dbReference type="Pfam" id="PF13909">
    <property type="entry name" value="zf-H2C2_5"/>
    <property type="match status" value="1"/>
</dbReference>
<dbReference type="FunFam" id="3.30.160.60:FF:000669">
    <property type="entry name" value="zinc finger protein 64 isoform X1"/>
    <property type="match status" value="1"/>
</dbReference>
<feature type="region of interest" description="Disordered" evidence="9">
    <location>
        <begin position="556"/>
        <end position="638"/>
    </location>
</feature>
<dbReference type="GO" id="GO:0008270">
    <property type="term" value="F:zinc ion binding"/>
    <property type="evidence" value="ECO:0007669"/>
    <property type="project" value="UniProtKB-KW"/>
</dbReference>
<evidence type="ECO:0000256" key="2">
    <source>
        <dbReference type="ARBA" id="ARBA00022723"/>
    </source>
</evidence>
<feature type="compositionally biased region" description="Polar residues" evidence="9">
    <location>
        <begin position="624"/>
        <end position="637"/>
    </location>
</feature>
<proteinExistence type="predicted"/>
<sequence length="994" mass="111391">MDASDSTNRSLPLGARRINYWKGYSRRKITHDLPTLPVSQPYMPSSLSPLHISTASAQKVPTGKRKTDKEDACMPPTTAAADEATSSKRSKRHESGDVTVHHANGPTEPPVSSEKDMSPYQTPSENEIVPYRDLSVDAPSEEQIRPYWTQPKSPALHIEWVSSISKGSVESWKKDVEGKEQSEKNPSDRKPSNSPETSEDSAAAANDLSKPSSSVMQNKADTHRQTLQLESGAIPATQQSRPSKTRKKRKKVITAEPRQQENIRDPTEQAKPTIAEEEAVPTSRKTDNDDAKTNQSSLPTSLQEPGVSPQGREGMSHTRDFSLPVKLRQFALPGMGRRNDGDTSQYHVATSTTSKMPRETVDSYQGDGESEQNHPTLSKQAVKWLPMLDTRLHVLGWTRVHSDQLCSRNTEESTSTASKMPREMVDSYQRDGESARKHFTLSKEVVSSFPMPGTRLHGLAETRVYGDQPCQRNAEKDDENHVERTTTVSGMTSDIANCTPKEPETVDTNSHSSVLSSVLHEATIYKRQEGHSDRSSMNLHSSAMAPEPIAYSERQVQANDTPAVPQPSVSSYHGQDGQSATETHMEHRPSEPTTSYERERRLNHETTLVKESSLVFPYRRTSDESPGTQSHSGSPSSVIREALPSYQKLVQVNGSTVWVPRSFAAISPLSFRPLHVNPGITGHAHESYASPSSQIENIETRPQREPIPMESQEAMPNHHQVDKDGANSRENQTSEEQNAYNDQPATFLTQNDINFVIKQEPLSPLSDTVNEEERELIQGVLSGASLAESLEQQMLESGDAPPREMDWQDLQETGADEGSSSEKSDGSRKLTKLYYCPLCSYFTRHRGNIKQHVRVHTRERPFKCPLCEYTGARKEHVQVHMKRHTGERPFKCDHCDYRTSRKPDLVKHLRTHSGDRPYACPKCAYRAAVQSALVNHLRTHTGEKPYKCPFCNYCTARKRDLSKHMEKHSEDERCQAVEQYYYHLSSSDNTADDK</sequence>
<feature type="compositionally biased region" description="Basic residues" evidence="9">
    <location>
        <begin position="243"/>
        <end position="252"/>
    </location>
</feature>
<keyword evidence="2" id="KW-0479">Metal-binding</keyword>
<name>A0A9J7HPG2_BRAFL</name>
<feature type="compositionally biased region" description="Polar residues" evidence="9">
    <location>
        <begin position="42"/>
        <end position="59"/>
    </location>
</feature>
<dbReference type="InterPro" id="IPR013087">
    <property type="entry name" value="Znf_C2H2_type"/>
</dbReference>
<feature type="compositionally biased region" description="Basic and acidic residues" evidence="9">
    <location>
        <begin position="583"/>
        <end position="608"/>
    </location>
</feature>
<feature type="compositionally biased region" description="Polar residues" evidence="9">
    <location>
        <begin position="728"/>
        <end position="743"/>
    </location>
</feature>
<feature type="domain" description="C2H2-type" evidence="10">
    <location>
        <begin position="918"/>
        <end position="945"/>
    </location>
</feature>
<evidence type="ECO:0000256" key="4">
    <source>
        <dbReference type="ARBA" id="ARBA00022771"/>
    </source>
</evidence>
<feature type="compositionally biased region" description="Polar residues" evidence="9">
    <location>
        <begin position="293"/>
        <end position="303"/>
    </location>
</feature>
<evidence type="ECO:0000256" key="3">
    <source>
        <dbReference type="ARBA" id="ARBA00022737"/>
    </source>
</evidence>
<dbReference type="GO" id="GO:0006357">
    <property type="term" value="P:regulation of transcription by RNA polymerase II"/>
    <property type="evidence" value="ECO:0000318"/>
    <property type="project" value="GO_Central"/>
</dbReference>
<evidence type="ECO:0000256" key="5">
    <source>
        <dbReference type="ARBA" id="ARBA00022833"/>
    </source>
</evidence>
<dbReference type="GO" id="GO:0003677">
    <property type="term" value="F:DNA binding"/>
    <property type="evidence" value="ECO:0007669"/>
    <property type="project" value="UniProtKB-KW"/>
</dbReference>
<feature type="compositionally biased region" description="Basic and acidic residues" evidence="9">
    <location>
        <begin position="258"/>
        <end position="268"/>
    </location>
</feature>
<keyword evidence="5" id="KW-0862">Zinc</keyword>
<dbReference type="Gene3D" id="3.30.160.60">
    <property type="entry name" value="Classic Zinc Finger"/>
    <property type="match status" value="5"/>
</dbReference>
<feature type="domain" description="C2H2-type" evidence="10">
    <location>
        <begin position="862"/>
        <end position="889"/>
    </location>
</feature>
<feature type="compositionally biased region" description="Polar residues" evidence="9">
    <location>
        <begin position="209"/>
        <end position="229"/>
    </location>
</feature>
<feature type="region of interest" description="Disordered" evidence="9">
    <location>
        <begin position="713"/>
        <end position="743"/>
    </location>
</feature>
<dbReference type="OMA" id="ATETHME"/>
<feature type="region of interest" description="Disordered" evidence="9">
    <location>
        <begin position="31"/>
        <end position="132"/>
    </location>
</feature>
<evidence type="ECO:0000256" key="9">
    <source>
        <dbReference type="SAM" id="MobiDB-lite"/>
    </source>
</evidence>
<keyword evidence="11" id="KW-1185">Reference proteome</keyword>
<feature type="domain" description="C2H2-type" evidence="10">
    <location>
        <begin position="890"/>
        <end position="917"/>
    </location>
</feature>
<dbReference type="GO" id="GO:0005634">
    <property type="term" value="C:nucleus"/>
    <property type="evidence" value="ECO:0007669"/>
    <property type="project" value="UniProtKB-SubCell"/>
</dbReference>
<reference evidence="11" key="1">
    <citation type="journal article" date="2020" name="Nat. Ecol. Evol.">
        <title>Deeply conserved synteny resolves early events in vertebrate evolution.</title>
        <authorList>
            <person name="Simakov O."/>
            <person name="Marletaz F."/>
            <person name="Yue J.X."/>
            <person name="O'Connell B."/>
            <person name="Jenkins J."/>
            <person name="Brandt A."/>
            <person name="Calef R."/>
            <person name="Tung C.H."/>
            <person name="Huang T.K."/>
            <person name="Schmutz J."/>
            <person name="Satoh N."/>
            <person name="Yu J.K."/>
            <person name="Putnam N.H."/>
            <person name="Green R.E."/>
            <person name="Rokhsar D.S."/>
        </authorList>
    </citation>
    <scope>NUCLEOTIDE SEQUENCE [LARGE SCALE GENOMIC DNA]</scope>
    <source>
        <strain evidence="11">S238N-H82</strain>
    </source>
</reference>
<dbReference type="InterPro" id="IPR036236">
    <property type="entry name" value="Znf_C2H2_sf"/>
</dbReference>
<dbReference type="PANTHER" id="PTHR46105:SF28">
    <property type="entry name" value="ZINC FINGER PROTEIN 37-LIKE"/>
    <property type="match status" value="1"/>
</dbReference>
<dbReference type="SMART" id="SM00355">
    <property type="entry name" value="ZnF_C2H2"/>
    <property type="match status" value="5"/>
</dbReference>
<dbReference type="RefSeq" id="XP_035663108.1">
    <property type="nucleotide sequence ID" value="XM_035807215.1"/>
</dbReference>
<dbReference type="GO" id="GO:0000981">
    <property type="term" value="F:DNA-binding transcription factor activity, RNA polymerase II-specific"/>
    <property type="evidence" value="ECO:0000318"/>
    <property type="project" value="GO_Central"/>
</dbReference>
<evidence type="ECO:0000256" key="1">
    <source>
        <dbReference type="ARBA" id="ARBA00004123"/>
    </source>
</evidence>
<evidence type="ECO:0000313" key="11">
    <source>
        <dbReference type="Proteomes" id="UP000001554"/>
    </source>
</evidence>
<feature type="compositionally biased region" description="Basic and acidic residues" evidence="9">
    <location>
        <begin position="171"/>
        <end position="191"/>
    </location>
</feature>
<dbReference type="Proteomes" id="UP000001554">
    <property type="component" value="Chromosome 19"/>
</dbReference>
<dbReference type="KEGG" id="bfo:118406859"/>